<dbReference type="CDD" id="cd00190">
    <property type="entry name" value="Tryp_SPc"/>
    <property type="match status" value="1"/>
</dbReference>
<evidence type="ECO:0000256" key="17">
    <source>
        <dbReference type="PROSITE-ProRule" id="PRU00121"/>
    </source>
</evidence>
<dbReference type="AlphaFoldDB" id="A0A8T2P2T9"/>
<feature type="disulfide bond" evidence="17">
    <location>
        <begin position="344"/>
        <end position="367"/>
    </location>
</feature>
<keyword evidence="5 17" id="KW-0420">Kringle</keyword>
<feature type="disulfide bond" evidence="17">
    <location>
        <begin position="253"/>
        <end position="276"/>
    </location>
</feature>
<evidence type="ECO:0000256" key="13">
    <source>
        <dbReference type="ARBA" id="ARBA00031997"/>
    </source>
</evidence>
<dbReference type="SUPFAM" id="SSF57414">
    <property type="entry name" value="Hairpin loop containing domain-like"/>
    <property type="match status" value="1"/>
</dbReference>
<dbReference type="Proteomes" id="UP000824540">
    <property type="component" value="Unassembled WGS sequence"/>
</dbReference>
<dbReference type="CDD" id="cd01099">
    <property type="entry name" value="PAN_AP_HGF"/>
    <property type="match status" value="1"/>
</dbReference>
<dbReference type="PRINTS" id="PR00722">
    <property type="entry name" value="CHYMOTRYPSIN"/>
</dbReference>
<keyword evidence="6 18" id="KW-0732">Signal</keyword>
<evidence type="ECO:0000313" key="23">
    <source>
        <dbReference type="Proteomes" id="UP000824540"/>
    </source>
</evidence>
<dbReference type="PANTHER" id="PTHR24261:SF8">
    <property type="entry name" value="HEPATOCYTE GROWTH FACTOR"/>
    <property type="match status" value="1"/>
</dbReference>
<feature type="disulfide bond" evidence="17">
    <location>
        <begin position="204"/>
        <end position="281"/>
    </location>
</feature>
<dbReference type="InterPro" id="IPR050759">
    <property type="entry name" value="Serine_protease_kringle"/>
</dbReference>
<sequence>MRTTTMWIYMALLCVAFVVYSESKRNFLQDYQKSDGVRLVRPDSSYPVKSKTLSLVKCARRCSRNKEMKSKEKTFVCRAFYFDQKNRKCHWLSFDSNTPNIQTVSDFNFDVYEKKDYVKECIVGNGLNYKGNRSVTKTGIRCQAWASTMPHDHNFLPSRNKRKDLQENYCRNPDNETTGPWCFTTDPELRHQSCDIPQCSEVECMKCNGEGYRGPMDHTESGKECQRWDLMEPHKHHFHPKRYPDKGLKDNLCRNPDNRLRPWCYTLDPKTPWEYCNIKACESDTKTDFDVTTDCFRGQGEKYRGTVSITPIGVQCQRWDSQFPHNHSYSPQNYKCKDLRENYCRNPDGADLPWCFTTDPKVRMAFCTNIPRCGAKTPEAEDCYEDNGEKYQGRLSKTRSGIPCGMWEDHTKSGDRGASVSATGQDLNFCRNPDKDKHGPWCYTNSSSIPWDYCLIKPCKPSPNMIPAKTDTSKASCFVHKTTRIVGGAQVKIKEGSWMVSIQKGNIHWCGGSLVREDWVLTHRQCFSSCIPDLTEYSVWMGFLYLNDSGGDGSTKQELKIAHVICGPEGSNLALLKLSQPARLAENVRTIQLPVAGCAMKEGINCTMYGWGETKGTGYEGVMKAVQLPIVSNEKCGENHRGNLITETKICAGGRKDEGVCDNDYGGPLVCQEGESKIILGVSIHGRGCARANRPAVFVNVPFYTQWIHKVFTYYVHLEENY</sequence>
<evidence type="ECO:0000256" key="6">
    <source>
        <dbReference type="ARBA" id="ARBA00022729"/>
    </source>
</evidence>
<dbReference type="PROSITE" id="PS00021">
    <property type="entry name" value="KRINGLE_1"/>
    <property type="match status" value="3"/>
</dbReference>
<dbReference type="GO" id="GO:0005615">
    <property type="term" value="C:extracellular space"/>
    <property type="evidence" value="ECO:0007669"/>
    <property type="project" value="TreeGrafter"/>
</dbReference>
<dbReference type="PROSITE" id="PS50070">
    <property type="entry name" value="KRINGLE_2"/>
    <property type="match status" value="4"/>
</dbReference>
<evidence type="ECO:0000256" key="8">
    <source>
        <dbReference type="ARBA" id="ARBA00023030"/>
    </source>
</evidence>
<comment type="subcellular location">
    <subcellularLocation>
        <location evidence="1">Secreted</location>
    </subcellularLocation>
</comment>
<comment type="subunit">
    <text evidence="12">Dimer of an alpha chain and a beta chain linked by a disulfide bond. Interacts with SRPX2; the interaction increases HGF mitogenic activity.</text>
</comment>
<dbReference type="InterPro" id="IPR013806">
    <property type="entry name" value="Kringle-like"/>
</dbReference>
<feature type="domain" description="Peptidase S1" evidence="20">
    <location>
        <begin position="485"/>
        <end position="713"/>
    </location>
</feature>
<evidence type="ECO:0000256" key="2">
    <source>
        <dbReference type="ARBA" id="ARBA00021784"/>
    </source>
</evidence>
<dbReference type="GO" id="GO:0008083">
    <property type="term" value="F:growth factor activity"/>
    <property type="evidence" value="ECO:0007669"/>
    <property type="project" value="UniProtKB-KW"/>
</dbReference>
<dbReference type="FunFam" id="2.40.20.10:FF:000002">
    <property type="entry name" value="Hepatocyte growth factor"/>
    <property type="match status" value="1"/>
</dbReference>
<evidence type="ECO:0000256" key="18">
    <source>
        <dbReference type="SAM" id="SignalP"/>
    </source>
</evidence>
<feature type="domain" description="Kringle" evidence="19">
    <location>
        <begin position="203"/>
        <end position="281"/>
    </location>
</feature>
<reference evidence="22" key="1">
    <citation type="thesis" date="2021" institute="BYU ScholarsArchive" country="Provo, UT, USA">
        <title>Applications of and Algorithms for Genome Assembly and Genomic Analyses with an Emphasis on Marine Teleosts.</title>
        <authorList>
            <person name="Pickett B.D."/>
        </authorList>
    </citation>
    <scope>NUCLEOTIDE SEQUENCE</scope>
    <source>
        <strain evidence="22">HI-2016</strain>
    </source>
</reference>
<dbReference type="SMART" id="SM00020">
    <property type="entry name" value="Tryp_SPc"/>
    <property type="match status" value="1"/>
</dbReference>
<dbReference type="Gene3D" id="2.40.20.10">
    <property type="entry name" value="Plasminogen Kringle 4"/>
    <property type="match status" value="4"/>
</dbReference>
<evidence type="ECO:0000259" key="19">
    <source>
        <dbReference type="PROSITE" id="PS50070"/>
    </source>
</evidence>
<dbReference type="SUPFAM" id="SSF57440">
    <property type="entry name" value="Kringle-like"/>
    <property type="match status" value="4"/>
</dbReference>
<keyword evidence="11" id="KW-0873">Pyrrolidone carboxylic acid</keyword>
<evidence type="ECO:0000256" key="1">
    <source>
        <dbReference type="ARBA" id="ARBA00004613"/>
    </source>
</evidence>
<dbReference type="SMART" id="SM00130">
    <property type="entry name" value="KR"/>
    <property type="match status" value="4"/>
</dbReference>
<evidence type="ECO:0000259" key="21">
    <source>
        <dbReference type="PROSITE" id="PS50948"/>
    </source>
</evidence>
<feature type="domain" description="Kringle" evidence="19">
    <location>
        <begin position="294"/>
        <end position="373"/>
    </location>
</feature>
<keyword evidence="9 17" id="KW-1015">Disulfide bond</keyword>
<comment type="caution">
    <text evidence="17">Lacks conserved residue(s) required for the propagation of feature annotation.</text>
</comment>
<dbReference type="InterPro" id="IPR043504">
    <property type="entry name" value="Peptidase_S1_PA_chymotrypsin"/>
</dbReference>
<evidence type="ECO:0000256" key="16">
    <source>
        <dbReference type="PIRNR" id="PIRNR001152"/>
    </source>
</evidence>
<dbReference type="Gene3D" id="2.40.10.10">
    <property type="entry name" value="Trypsin-like serine proteases"/>
    <property type="match status" value="2"/>
</dbReference>
<evidence type="ECO:0000256" key="15">
    <source>
        <dbReference type="ARBA" id="ARBA00045210"/>
    </source>
</evidence>
<evidence type="ECO:0000256" key="10">
    <source>
        <dbReference type="ARBA" id="ARBA00023180"/>
    </source>
</evidence>
<dbReference type="EMBL" id="JAFBMS010000017">
    <property type="protein sequence ID" value="KAG9345641.1"/>
    <property type="molecule type" value="Genomic_DNA"/>
</dbReference>
<dbReference type="Pfam" id="PF00089">
    <property type="entry name" value="Trypsin"/>
    <property type="match status" value="1"/>
</dbReference>
<evidence type="ECO:0000256" key="5">
    <source>
        <dbReference type="ARBA" id="ARBA00022572"/>
    </source>
</evidence>
<dbReference type="InterPro" id="IPR024174">
    <property type="entry name" value="HGF/MST1"/>
</dbReference>
<evidence type="ECO:0000313" key="22">
    <source>
        <dbReference type="EMBL" id="KAG9345641.1"/>
    </source>
</evidence>
<keyword evidence="10" id="KW-0325">Glycoprotein</keyword>
<keyword evidence="23" id="KW-1185">Reference proteome</keyword>
<feature type="disulfide bond" evidence="17">
    <location>
        <begin position="316"/>
        <end position="355"/>
    </location>
</feature>
<feature type="domain" description="Apple" evidence="21">
    <location>
        <begin position="14"/>
        <end position="116"/>
    </location>
</feature>
<feature type="chain" id="PRO_5035740621" description="Hepatocyte growth factor" evidence="18">
    <location>
        <begin position="24"/>
        <end position="722"/>
    </location>
</feature>
<evidence type="ECO:0000256" key="3">
    <source>
        <dbReference type="ARBA" id="ARBA00022525"/>
    </source>
</evidence>
<organism evidence="22 23">
    <name type="scientific">Albula glossodonta</name>
    <name type="common">roundjaw bonefish</name>
    <dbReference type="NCBI Taxonomy" id="121402"/>
    <lineage>
        <taxon>Eukaryota</taxon>
        <taxon>Metazoa</taxon>
        <taxon>Chordata</taxon>
        <taxon>Craniata</taxon>
        <taxon>Vertebrata</taxon>
        <taxon>Euteleostomi</taxon>
        <taxon>Actinopterygii</taxon>
        <taxon>Neopterygii</taxon>
        <taxon>Teleostei</taxon>
        <taxon>Albuliformes</taxon>
        <taxon>Albulidae</taxon>
        <taxon>Albula</taxon>
    </lineage>
</organism>
<feature type="disulfide bond" evidence="17">
    <location>
        <begin position="225"/>
        <end position="264"/>
    </location>
</feature>
<keyword evidence="4 16" id="KW-0721">Serine protease homolog</keyword>
<keyword evidence="8 16" id="KW-0339">Growth factor</keyword>
<dbReference type="InterPro" id="IPR003609">
    <property type="entry name" value="Pan_app"/>
</dbReference>
<evidence type="ECO:0000256" key="14">
    <source>
        <dbReference type="ARBA" id="ARBA00033078"/>
    </source>
</evidence>
<dbReference type="Gene3D" id="3.50.4.10">
    <property type="entry name" value="Hepatocyte Growth Factor"/>
    <property type="match status" value="1"/>
</dbReference>
<gene>
    <name evidence="22" type="ORF">JZ751_008785</name>
</gene>
<dbReference type="CDD" id="cd00108">
    <property type="entry name" value="KR"/>
    <property type="match status" value="3"/>
</dbReference>
<dbReference type="PIRSF" id="PIRSF500183">
    <property type="entry name" value="Hepatocyte_GF"/>
    <property type="match status" value="1"/>
</dbReference>
<dbReference type="OrthoDB" id="41905at2759"/>
<evidence type="ECO:0000256" key="9">
    <source>
        <dbReference type="ARBA" id="ARBA00023157"/>
    </source>
</evidence>
<dbReference type="PROSITE" id="PS50240">
    <property type="entry name" value="TRYPSIN_DOM"/>
    <property type="match status" value="1"/>
</dbReference>
<dbReference type="InterPro" id="IPR027284">
    <property type="entry name" value="Hepatocyte_GF"/>
</dbReference>
<dbReference type="FunFam" id="2.40.20.10:FF:000007">
    <property type="entry name" value="Hepatocyte growth factor"/>
    <property type="match status" value="1"/>
</dbReference>
<dbReference type="PIRSF" id="PIRSF001152">
    <property type="entry name" value="HGF_MST1"/>
    <property type="match status" value="1"/>
</dbReference>
<evidence type="ECO:0000256" key="12">
    <source>
        <dbReference type="ARBA" id="ARBA00025867"/>
    </source>
</evidence>
<dbReference type="Pfam" id="PF00051">
    <property type="entry name" value="Kringle"/>
    <property type="match status" value="4"/>
</dbReference>
<evidence type="ECO:0000259" key="20">
    <source>
        <dbReference type="PROSITE" id="PS50240"/>
    </source>
</evidence>
<feature type="domain" description="Kringle" evidence="19">
    <location>
        <begin position="382"/>
        <end position="459"/>
    </location>
</feature>
<evidence type="ECO:0000256" key="11">
    <source>
        <dbReference type="ARBA" id="ARBA00023283"/>
    </source>
</evidence>
<dbReference type="InterPro" id="IPR038178">
    <property type="entry name" value="Kringle_sf"/>
</dbReference>
<dbReference type="InterPro" id="IPR000001">
    <property type="entry name" value="Kringle"/>
</dbReference>
<proteinExistence type="inferred from homology"/>
<comment type="function">
    <text evidence="15">Potent mitogen for mature parenchymal hepatocyte cells, seems to be a hepatotrophic factor, and acts as a growth factor for a broad spectrum of tissues and cell types. Activating ligand for the receptor tyrosine kinase MET by binding to it and promoting its dimerization. Activates MAPK signaling following TMPRSS13 cleavage and activation.</text>
</comment>
<protein>
    <recommendedName>
        <fullName evidence="2 16">Hepatocyte growth factor</fullName>
    </recommendedName>
    <alternativeName>
        <fullName evidence="14 16">Hepatopoietin-A</fullName>
    </alternativeName>
    <alternativeName>
        <fullName evidence="13 16">Scatter factor</fullName>
    </alternativeName>
</protein>
<dbReference type="InterPro" id="IPR018056">
    <property type="entry name" value="Kringle_CS"/>
</dbReference>
<keyword evidence="7" id="KW-0677">Repeat</keyword>
<evidence type="ECO:0000256" key="4">
    <source>
        <dbReference type="ARBA" id="ARBA00022542"/>
    </source>
</evidence>
<feature type="signal peptide" evidence="18">
    <location>
        <begin position="1"/>
        <end position="23"/>
    </location>
</feature>
<dbReference type="SMART" id="SM00473">
    <property type="entry name" value="PAN_AP"/>
    <property type="match status" value="1"/>
</dbReference>
<accession>A0A8T2P2T9</accession>
<comment type="similarity">
    <text evidence="16">Belongs to the peptidase S1 family. Plasminogen subfamily.</text>
</comment>
<dbReference type="PROSITE" id="PS50948">
    <property type="entry name" value="PAN"/>
    <property type="match status" value="1"/>
</dbReference>
<keyword evidence="3" id="KW-0964">Secreted</keyword>
<dbReference type="InterPro" id="IPR001314">
    <property type="entry name" value="Peptidase_S1A"/>
</dbReference>
<dbReference type="Pfam" id="PF00024">
    <property type="entry name" value="PAN_1"/>
    <property type="match status" value="1"/>
</dbReference>
<dbReference type="GO" id="GO:0048012">
    <property type="term" value="P:hepatocyte growth factor receptor signaling pathway"/>
    <property type="evidence" value="ECO:0007669"/>
    <property type="project" value="TreeGrafter"/>
</dbReference>
<dbReference type="InterPro" id="IPR001254">
    <property type="entry name" value="Trypsin_dom"/>
</dbReference>
<name>A0A8T2P2T9_9TELE</name>
<dbReference type="PRINTS" id="PR00018">
    <property type="entry name" value="KRINGLE"/>
</dbReference>
<dbReference type="GO" id="GO:0006508">
    <property type="term" value="P:proteolysis"/>
    <property type="evidence" value="ECO:0007669"/>
    <property type="project" value="InterPro"/>
</dbReference>
<dbReference type="GO" id="GO:0004252">
    <property type="term" value="F:serine-type endopeptidase activity"/>
    <property type="evidence" value="ECO:0007669"/>
    <property type="project" value="InterPro"/>
</dbReference>
<comment type="caution">
    <text evidence="22">The sequence shown here is derived from an EMBL/GenBank/DDBJ whole genome shotgun (WGS) entry which is preliminary data.</text>
</comment>
<dbReference type="GO" id="GO:0043066">
    <property type="term" value="P:negative regulation of apoptotic process"/>
    <property type="evidence" value="ECO:0007669"/>
    <property type="project" value="TreeGrafter"/>
</dbReference>
<dbReference type="FunFam" id="2.40.20.10:FF:000004">
    <property type="entry name" value="Hepatocyte growth factor"/>
    <property type="match status" value="1"/>
</dbReference>
<dbReference type="PANTHER" id="PTHR24261">
    <property type="entry name" value="PLASMINOGEN-RELATED"/>
    <property type="match status" value="1"/>
</dbReference>
<feature type="domain" description="Kringle" evidence="19">
    <location>
        <begin position="120"/>
        <end position="199"/>
    </location>
</feature>
<dbReference type="SUPFAM" id="SSF50494">
    <property type="entry name" value="Trypsin-like serine proteases"/>
    <property type="match status" value="1"/>
</dbReference>
<dbReference type="InterPro" id="IPR009003">
    <property type="entry name" value="Peptidase_S1_PA"/>
</dbReference>
<evidence type="ECO:0000256" key="7">
    <source>
        <dbReference type="ARBA" id="ARBA00022737"/>
    </source>
</evidence>